<evidence type="ECO:0000313" key="3">
    <source>
        <dbReference type="Proteomes" id="UP000490980"/>
    </source>
</evidence>
<name>A0A7X5ZHY4_9GAMM</name>
<feature type="chain" id="PRO_5031423079" description="DUF5666 domain-containing protein" evidence="1">
    <location>
        <begin position="17"/>
        <end position="143"/>
    </location>
</feature>
<keyword evidence="3" id="KW-1185">Reference proteome</keyword>
<comment type="caution">
    <text evidence="2">The sequence shown here is derived from an EMBL/GenBank/DDBJ whole genome shotgun (WGS) entry which is preliminary data.</text>
</comment>
<gene>
    <name evidence="2" type="ORF">HBF25_06810</name>
</gene>
<organism evidence="2 3">
    <name type="scientific">Luteibacter anthropi</name>
    <dbReference type="NCBI Taxonomy" id="564369"/>
    <lineage>
        <taxon>Bacteria</taxon>
        <taxon>Pseudomonadati</taxon>
        <taxon>Pseudomonadota</taxon>
        <taxon>Gammaproteobacteria</taxon>
        <taxon>Lysobacterales</taxon>
        <taxon>Rhodanobacteraceae</taxon>
        <taxon>Luteibacter</taxon>
    </lineage>
</organism>
<dbReference type="EMBL" id="JAARLZ010000003">
    <property type="protein sequence ID" value="NII06095.1"/>
    <property type="molecule type" value="Genomic_DNA"/>
</dbReference>
<feature type="signal peptide" evidence="1">
    <location>
        <begin position="1"/>
        <end position="16"/>
    </location>
</feature>
<reference evidence="2 3" key="1">
    <citation type="submission" date="2020-03" db="EMBL/GenBank/DDBJ databases">
        <authorList>
            <person name="Lai Q."/>
        </authorList>
    </citation>
    <scope>NUCLEOTIDE SEQUENCE [LARGE SCALE GENOMIC DNA]</scope>
    <source>
        <strain evidence="2 3">CCUG 25036</strain>
    </source>
</reference>
<evidence type="ECO:0008006" key="4">
    <source>
        <dbReference type="Google" id="ProtNLM"/>
    </source>
</evidence>
<keyword evidence="1" id="KW-0732">Signal</keyword>
<protein>
    <recommendedName>
        <fullName evidence="4">DUF5666 domain-containing protein</fullName>
    </recommendedName>
</protein>
<evidence type="ECO:0000313" key="2">
    <source>
        <dbReference type="EMBL" id="NII06095.1"/>
    </source>
</evidence>
<dbReference type="AlphaFoldDB" id="A0A7X5ZHY4"/>
<dbReference type="RefSeq" id="WP_166947187.1">
    <property type="nucleotide sequence ID" value="NZ_CP077072.1"/>
</dbReference>
<proteinExistence type="predicted"/>
<evidence type="ECO:0000256" key="1">
    <source>
        <dbReference type="SAM" id="SignalP"/>
    </source>
</evidence>
<sequence>MKIAAFALLLALPAFAQTSPPPGTHGEPAPSAEPMRRFEWRDAQAGFTFVGPARWAGVVQAVRLEHGDGVRFVAGGKTLLTLHSGDEAKARILVASGDRELSRHDGRVVTITPGDDGEGLGLSDDELAAAVQWDGAASGEASR</sequence>
<dbReference type="Proteomes" id="UP000490980">
    <property type="component" value="Unassembled WGS sequence"/>
</dbReference>
<accession>A0A7X5ZHY4</accession>